<feature type="transmembrane region" description="Helical" evidence="12">
    <location>
        <begin position="301"/>
        <end position="321"/>
    </location>
</feature>
<evidence type="ECO:0000256" key="4">
    <source>
        <dbReference type="ARBA" id="ARBA00022475"/>
    </source>
</evidence>
<sequence>MRRVKYNKKRTLQPNYLEYSGEYSHVPISMQLFVYDEDSVQEYTDLTLFEMEKVFNESKPNTVKWFNLHGLHDVALLIEIGQFFQIENYLMAEILNFSRRSRMEELDEVLFFSVKSIHTIDENSSIDIEQLSFILKDNVLLSFQEKKGNLFTIVRERIRTKVGNLRRKNSGYLLFALLESVMENFFINMDSLEDEIEMVLIESRITYRPNTLVIIERDSEQLNAIKRAILPLRDVLHNLKNQEDVRTISLIGKNNILYYSRLHYRALEVLDQVEYNLTKLDSATNYYFSAQNHRMNQIMKVLTIVSVIFMPLTFIVGVYGMNFENMPELRSENGYFITLSAMFFLVLLMVVYFKWKKWF</sequence>
<protein>
    <recommendedName>
        <fullName evidence="12">Magnesium transport protein CorA</fullName>
    </recommendedName>
</protein>
<evidence type="ECO:0000313" key="14">
    <source>
        <dbReference type="Proteomes" id="UP000243887"/>
    </source>
</evidence>
<dbReference type="PANTHER" id="PTHR46494">
    <property type="entry name" value="CORA FAMILY METAL ION TRANSPORTER (EUROFUNG)"/>
    <property type="match status" value="1"/>
</dbReference>
<dbReference type="GO" id="GO:0050897">
    <property type="term" value="F:cobalt ion binding"/>
    <property type="evidence" value="ECO:0007669"/>
    <property type="project" value="TreeGrafter"/>
</dbReference>
<dbReference type="InterPro" id="IPR045863">
    <property type="entry name" value="CorA_TM1_TM2"/>
</dbReference>
<evidence type="ECO:0000256" key="3">
    <source>
        <dbReference type="ARBA" id="ARBA00022448"/>
    </source>
</evidence>
<evidence type="ECO:0000256" key="8">
    <source>
        <dbReference type="ARBA" id="ARBA00023065"/>
    </source>
</evidence>
<comment type="subcellular location">
    <subcellularLocation>
        <location evidence="1">Cell membrane</location>
        <topology evidence="1">Multi-pass membrane protein</topology>
    </subcellularLocation>
    <subcellularLocation>
        <location evidence="12">Membrane</location>
        <topology evidence="12">Multi-pass membrane protein</topology>
    </subcellularLocation>
</comment>
<evidence type="ECO:0000256" key="7">
    <source>
        <dbReference type="ARBA" id="ARBA00022989"/>
    </source>
</evidence>
<dbReference type="Proteomes" id="UP000243887">
    <property type="component" value="Unassembled WGS sequence"/>
</dbReference>
<evidence type="ECO:0000256" key="1">
    <source>
        <dbReference type="ARBA" id="ARBA00004651"/>
    </source>
</evidence>
<keyword evidence="14" id="KW-1185">Reference proteome</keyword>
<gene>
    <name evidence="12" type="primary">corA</name>
    <name evidence="13" type="ORF">SAMN04487893_101246</name>
</gene>
<dbReference type="NCBIfam" id="TIGR00383">
    <property type="entry name" value="corA"/>
    <property type="match status" value="1"/>
</dbReference>
<organism evidence="13 14">
    <name type="scientific">Myroides guanonis</name>
    <dbReference type="NCBI Taxonomy" id="1150112"/>
    <lineage>
        <taxon>Bacteria</taxon>
        <taxon>Pseudomonadati</taxon>
        <taxon>Bacteroidota</taxon>
        <taxon>Flavobacteriia</taxon>
        <taxon>Flavobacteriales</taxon>
        <taxon>Flavobacteriaceae</taxon>
        <taxon>Myroides</taxon>
    </lineage>
</organism>
<evidence type="ECO:0000256" key="11">
    <source>
        <dbReference type="ARBA" id="ARBA00045497"/>
    </source>
</evidence>
<comment type="similarity">
    <text evidence="2 12">Belongs to the CorA metal ion transporter (MIT) (TC 1.A.35) family.</text>
</comment>
<evidence type="ECO:0000256" key="6">
    <source>
        <dbReference type="ARBA" id="ARBA00022842"/>
    </source>
</evidence>
<dbReference type="InterPro" id="IPR045861">
    <property type="entry name" value="CorA_cytoplasmic_dom"/>
</dbReference>
<keyword evidence="5 12" id="KW-0812">Transmembrane</keyword>
<evidence type="ECO:0000256" key="12">
    <source>
        <dbReference type="RuleBase" id="RU362010"/>
    </source>
</evidence>
<dbReference type="SUPFAM" id="SSF143865">
    <property type="entry name" value="CorA soluble domain-like"/>
    <property type="match status" value="1"/>
</dbReference>
<dbReference type="Gene3D" id="1.20.58.340">
    <property type="entry name" value="Magnesium transport protein CorA, transmembrane region"/>
    <property type="match status" value="2"/>
</dbReference>
<dbReference type="AlphaFoldDB" id="A0A1I3LAF8"/>
<dbReference type="InterPro" id="IPR004488">
    <property type="entry name" value="Mg/Co-transport_prot_CorA"/>
</dbReference>
<evidence type="ECO:0000256" key="5">
    <source>
        <dbReference type="ARBA" id="ARBA00022692"/>
    </source>
</evidence>
<accession>A0A1I3LAF8</accession>
<dbReference type="STRING" id="1150112.SAMN04487893_101246"/>
<dbReference type="Gene3D" id="3.30.460.20">
    <property type="entry name" value="CorA soluble domain-like"/>
    <property type="match status" value="1"/>
</dbReference>
<reference evidence="14" key="1">
    <citation type="submission" date="2016-10" db="EMBL/GenBank/DDBJ databases">
        <authorList>
            <person name="Varghese N."/>
            <person name="Submissions S."/>
        </authorList>
    </citation>
    <scope>NUCLEOTIDE SEQUENCE [LARGE SCALE GENOMIC DNA]</scope>
    <source>
        <strain evidence="14">DSM 26542</strain>
    </source>
</reference>
<keyword evidence="4 12" id="KW-1003">Cell membrane</keyword>
<dbReference type="GO" id="GO:0005886">
    <property type="term" value="C:plasma membrane"/>
    <property type="evidence" value="ECO:0007669"/>
    <property type="project" value="UniProtKB-SubCell"/>
</dbReference>
<keyword evidence="6 12" id="KW-0460">Magnesium</keyword>
<keyword evidence="9 12" id="KW-0472">Membrane</keyword>
<comment type="function">
    <text evidence="11">Mediates influx of magnesium ions. Alternates between open and closed states. Activated by low cytoplasmic Mg(2+) levels. Inactive when cytoplasmic Mg(2+) levels are high.</text>
</comment>
<dbReference type="RefSeq" id="WP_090677623.1">
    <property type="nucleotide sequence ID" value="NZ_FORU01000001.1"/>
</dbReference>
<dbReference type="CDD" id="cd12828">
    <property type="entry name" value="TmCorA-like_1"/>
    <property type="match status" value="1"/>
</dbReference>
<comment type="catalytic activity">
    <reaction evidence="10">
        <text>Mg(2+)(in) = Mg(2+)(out)</text>
        <dbReference type="Rhea" id="RHEA:29827"/>
        <dbReference type="ChEBI" id="CHEBI:18420"/>
    </reaction>
</comment>
<dbReference type="GO" id="GO:0000287">
    <property type="term" value="F:magnesium ion binding"/>
    <property type="evidence" value="ECO:0007669"/>
    <property type="project" value="TreeGrafter"/>
</dbReference>
<dbReference type="FunFam" id="1.20.58.340:FF:000004">
    <property type="entry name" value="Magnesium transport protein CorA"/>
    <property type="match status" value="1"/>
</dbReference>
<evidence type="ECO:0000313" key="13">
    <source>
        <dbReference type="EMBL" id="SFI81753.1"/>
    </source>
</evidence>
<dbReference type="EMBL" id="FORU01000001">
    <property type="protein sequence ID" value="SFI81753.1"/>
    <property type="molecule type" value="Genomic_DNA"/>
</dbReference>
<dbReference type="PANTHER" id="PTHR46494:SF1">
    <property type="entry name" value="CORA FAMILY METAL ION TRANSPORTER (EUROFUNG)"/>
    <property type="match status" value="1"/>
</dbReference>
<proteinExistence type="inferred from homology"/>
<keyword evidence="3 12" id="KW-0813">Transport</keyword>
<dbReference type="OrthoDB" id="9803416at2"/>
<dbReference type="Pfam" id="PF01544">
    <property type="entry name" value="CorA"/>
    <property type="match status" value="1"/>
</dbReference>
<feature type="transmembrane region" description="Helical" evidence="12">
    <location>
        <begin position="333"/>
        <end position="353"/>
    </location>
</feature>
<dbReference type="GO" id="GO:0015087">
    <property type="term" value="F:cobalt ion transmembrane transporter activity"/>
    <property type="evidence" value="ECO:0007669"/>
    <property type="project" value="UniProtKB-UniRule"/>
</dbReference>
<keyword evidence="7 12" id="KW-1133">Transmembrane helix</keyword>
<keyword evidence="8 12" id="KW-0406">Ion transport</keyword>
<dbReference type="InterPro" id="IPR002523">
    <property type="entry name" value="MgTranspt_CorA/ZnTranspt_ZntB"/>
</dbReference>
<evidence type="ECO:0000256" key="2">
    <source>
        <dbReference type="ARBA" id="ARBA00009765"/>
    </source>
</evidence>
<dbReference type="SUPFAM" id="SSF144083">
    <property type="entry name" value="Magnesium transport protein CorA, transmembrane region"/>
    <property type="match status" value="1"/>
</dbReference>
<dbReference type="GO" id="GO:0015095">
    <property type="term" value="F:magnesium ion transmembrane transporter activity"/>
    <property type="evidence" value="ECO:0007669"/>
    <property type="project" value="UniProtKB-UniRule"/>
</dbReference>
<name>A0A1I3LAF8_9FLAO</name>
<evidence type="ECO:0000256" key="9">
    <source>
        <dbReference type="ARBA" id="ARBA00023136"/>
    </source>
</evidence>
<evidence type="ECO:0000256" key="10">
    <source>
        <dbReference type="ARBA" id="ARBA00034269"/>
    </source>
</evidence>